<dbReference type="SUPFAM" id="SSF51726">
    <property type="entry name" value="UROD/MetE-like"/>
    <property type="match status" value="1"/>
</dbReference>
<dbReference type="Proteomes" id="UP001345013">
    <property type="component" value="Unassembled WGS sequence"/>
</dbReference>
<proteinExistence type="predicted"/>
<accession>A0ABR0JZ70</accession>
<evidence type="ECO:0000313" key="2">
    <source>
        <dbReference type="Proteomes" id="UP001345013"/>
    </source>
</evidence>
<dbReference type="EMBL" id="JAVRRG010000158">
    <property type="protein sequence ID" value="KAK5080078.1"/>
    <property type="molecule type" value="Genomic_DNA"/>
</dbReference>
<gene>
    <name evidence="1" type="ORF">LTR24_008692</name>
</gene>
<name>A0ABR0JZ70_9EURO</name>
<reference evidence="1 2" key="1">
    <citation type="submission" date="2023-08" db="EMBL/GenBank/DDBJ databases">
        <title>Black Yeasts Isolated from many extreme environments.</title>
        <authorList>
            <person name="Coleine C."/>
            <person name="Stajich J.E."/>
            <person name="Selbmann L."/>
        </authorList>
    </citation>
    <scope>NUCLEOTIDE SEQUENCE [LARGE SCALE GENOMIC DNA]</scope>
    <source>
        <strain evidence="1 2">CCFEE 5885</strain>
    </source>
</reference>
<comment type="caution">
    <text evidence="1">The sequence shown here is derived from an EMBL/GenBank/DDBJ whole genome shotgun (WGS) entry which is preliminary data.</text>
</comment>
<keyword evidence="2" id="KW-1185">Reference proteome</keyword>
<sequence length="357" mass="39289">MTAPNSGDSEQHSPSRVHLVGSVPVPSASGVFSKLVNALPGRLLRMPDGEPAERQQFTMFQRASFSAVPHILRQYDASFNSVPIKDPTESEIADVLATINRSGPIQTNYDTYAIASYEDFKSMQAAGQIPANVKFQVCLPTPINFLCLIADGYQAPVEPLYEEALLRALRNIVDSIPHSALAIQWDFAAEFAMLEGVTWPHFSPWFSPVREGVVERVLRLVNAVSSDVDVGLHLCYGDIGHRHFFEPKDMARLVDIAKTVKAQAKRDITFLHMPVPKDRTDSEYFAPLKELELGTTELYLGVVHYNDLEGTKRRIAAAHTATAKFGVATECGMGRTPADQLDSILEISAAVTAPQRP</sequence>
<evidence type="ECO:0000313" key="1">
    <source>
        <dbReference type="EMBL" id="KAK5080078.1"/>
    </source>
</evidence>
<organism evidence="1 2">
    <name type="scientific">Lithohypha guttulata</name>
    <dbReference type="NCBI Taxonomy" id="1690604"/>
    <lineage>
        <taxon>Eukaryota</taxon>
        <taxon>Fungi</taxon>
        <taxon>Dikarya</taxon>
        <taxon>Ascomycota</taxon>
        <taxon>Pezizomycotina</taxon>
        <taxon>Eurotiomycetes</taxon>
        <taxon>Chaetothyriomycetidae</taxon>
        <taxon>Chaetothyriales</taxon>
        <taxon>Trichomeriaceae</taxon>
        <taxon>Lithohypha</taxon>
    </lineage>
</organism>
<dbReference type="Gene3D" id="3.20.20.210">
    <property type="match status" value="1"/>
</dbReference>
<protein>
    <submittedName>
        <fullName evidence="1">Uncharacterized protein</fullName>
    </submittedName>
</protein>
<dbReference type="InterPro" id="IPR038071">
    <property type="entry name" value="UROD/MetE-like_sf"/>
</dbReference>